<evidence type="ECO:0000256" key="4">
    <source>
        <dbReference type="ARBA" id="ARBA00023054"/>
    </source>
</evidence>
<dbReference type="Pfam" id="PF02646">
    <property type="entry name" value="RmuC"/>
    <property type="match status" value="1"/>
</dbReference>
<evidence type="ECO:0000256" key="2">
    <source>
        <dbReference type="ARBA" id="ARBA00009840"/>
    </source>
</evidence>
<evidence type="ECO:0000256" key="5">
    <source>
        <dbReference type="ARBA" id="ARBA00023172"/>
    </source>
</evidence>
<name>A0AAW3TUJ5_9SPHN</name>
<evidence type="ECO:0000256" key="6">
    <source>
        <dbReference type="SAM" id="Coils"/>
    </source>
</evidence>
<dbReference type="Proteomes" id="UP000528945">
    <property type="component" value="Unassembled WGS sequence"/>
</dbReference>
<proteinExistence type="inferred from homology"/>
<sequence>MDQLLVVAILALAAGLLIGWLLAARRSGRLAADLAVAQSRVADAELVARTRDAVERERNDAMRELAGLRAQVDDRIATADSLRTELLAVRSDRDAARADLAAAGAQVEAAEVRLIDLRAQIDQSLAAADLLRRELATIRADRDAARADLAAMQAQSEAFEARLADMREAKELMARQFNDLANKALTDAQKAFLDRAEARFRQSEELAGSNLKSLLQPVNDRLARYEEGVAKVEAERRDAFGDLKGQIEQMRLGQERVSGEAAKLVNALRNAPKARGRWGEQQLRNVLETCGLAEHTDFAMEVSVADGEGGRLRPDAIVRVPGGKSLIIDAKVSLNAYQDAFGAVDENERHIGLTAHAASMRAHINGLSAKAYWSQFDDTPEYVVMFVPGEHFLSAALEHDAGLWDYAFDKKVLLATPTNLIAIARTVAAVWRQEKLASEARAIGALGKELYDRLAKAGEDLRKVGSGLTTAVNNYNSFVSSFESRALVSARKFRDLNIEPGAREIGVAEPVEALARYGDDVLRLPDAAE</sequence>
<comment type="caution">
    <text evidence="7">The sequence shown here is derived from an EMBL/GenBank/DDBJ whole genome shotgun (WGS) entry which is preliminary data.</text>
</comment>
<evidence type="ECO:0000256" key="1">
    <source>
        <dbReference type="ARBA" id="ARBA00003416"/>
    </source>
</evidence>
<protein>
    <recommendedName>
        <fullName evidence="3">DNA recombination protein RmuC homolog</fullName>
    </recommendedName>
</protein>
<keyword evidence="5" id="KW-0233">DNA recombination</keyword>
<keyword evidence="4 6" id="KW-0175">Coiled coil</keyword>
<dbReference type="PANTHER" id="PTHR30563:SF0">
    <property type="entry name" value="DNA RECOMBINATION PROTEIN RMUC"/>
    <property type="match status" value="1"/>
</dbReference>
<comment type="similarity">
    <text evidence="2">Belongs to the RmuC family.</text>
</comment>
<evidence type="ECO:0000313" key="8">
    <source>
        <dbReference type="Proteomes" id="UP000528945"/>
    </source>
</evidence>
<keyword evidence="8" id="KW-1185">Reference proteome</keyword>
<feature type="coiled-coil region" evidence="6">
    <location>
        <begin position="51"/>
        <end position="183"/>
    </location>
</feature>
<dbReference type="AlphaFoldDB" id="A0AAW3TUJ5"/>
<dbReference type="PANTHER" id="PTHR30563">
    <property type="entry name" value="DNA RECOMBINATION PROTEIN RMUC"/>
    <property type="match status" value="1"/>
</dbReference>
<comment type="function">
    <text evidence="1">Involved in DNA recombination.</text>
</comment>
<dbReference type="EMBL" id="JACIDB010000004">
    <property type="protein sequence ID" value="MBB3876207.1"/>
    <property type="molecule type" value="Genomic_DNA"/>
</dbReference>
<dbReference type="RefSeq" id="WP_147036823.1">
    <property type="nucleotide sequence ID" value="NZ_JACIDB010000004.1"/>
</dbReference>
<gene>
    <name evidence="7" type="ORF">GGR47_002453</name>
</gene>
<evidence type="ECO:0000313" key="7">
    <source>
        <dbReference type="EMBL" id="MBB3876207.1"/>
    </source>
</evidence>
<evidence type="ECO:0000256" key="3">
    <source>
        <dbReference type="ARBA" id="ARBA00021840"/>
    </source>
</evidence>
<organism evidence="7 8">
    <name type="scientific">Sphingomonas aquatilis</name>
    <dbReference type="NCBI Taxonomy" id="93063"/>
    <lineage>
        <taxon>Bacteria</taxon>
        <taxon>Pseudomonadati</taxon>
        <taxon>Pseudomonadota</taxon>
        <taxon>Alphaproteobacteria</taxon>
        <taxon>Sphingomonadales</taxon>
        <taxon>Sphingomonadaceae</taxon>
        <taxon>Sphingomonas</taxon>
    </lineage>
</organism>
<reference evidence="7 8" key="1">
    <citation type="submission" date="2020-08" db="EMBL/GenBank/DDBJ databases">
        <title>Genomic Encyclopedia of Type Strains, Phase IV (KMG-IV): sequencing the most valuable type-strain genomes for metagenomic binning, comparative biology and taxonomic classification.</title>
        <authorList>
            <person name="Goeker M."/>
        </authorList>
    </citation>
    <scope>NUCLEOTIDE SEQUENCE [LARGE SCALE GENOMIC DNA]</scope>
    <source>
        <strain evidence="7 8">DSM 15581</strain>
    </source>
</reference>
<accession>A0AAW3TUJ5</accession>
<dbReference type="GO" id="GO:0006310">
    <property type="term" value="P:DNA recombination"/>
    <property type="evidence" value="ECO:0007669"/>
    <property type="project" value="UniProtKB-KW"/>
</dbReference>
<dbReference type="InterPro" id="IPR003798">
    <property type="entry name" value="DNA_recombination_RmuC"/>
</dbReference>